<reference evidence="1 2" key="1">
    <citation type="journal article" date="2018" name="Infect. Genet. Evol.">
        <title>Genome-wide analysis of Borrelia turcica and 'Candidatus Borrelia tachyglossi' shows relapsing fever-like genomes with unique genomic links to Lyme disease Borrelia.</title>
        <authorList>
            <person name="Gofton A.W."/>
            <person name="Margos G."/>
            <person name="Fingerle V."/>
            <person name="Hepner S."/>
            <person name="Loh S.M."/>
            <person name="Ryan U."/>
            <person name="Irwin P."/>
            <person name="Oskam C.L."/>
        </authorList>
    </citation>
    <scope>NUCLEOTIDE SEQUENCE [LARGE SCALE GENOMIC DNA]</scope>
    <source>
        <strain evidence="1 2">IST7</strain>
        <plasmid evidence="1">lp27</plasmid>
    </source>
</reference>
<dbReference type="RefSeq" id="WP_120105020.1">
    <property type="nucleotide sequence ID" value="NZ_CP028891.1"/>
</dbReference>
<evidence type="ECO:0008006" key="3">
    <source>
        <dbReference type="Google" id="ProtNLM"/>
    </source>
</evidence>
<dbReference type="EMBL" id="CP028891">
    <property type="protein sequence ID" value="AYE37100.1"/>
    <property type="molecule type" value="Genomic_DNA"/>
</dbReference>
<dbReference type="InterPro" id="IPR008505">
    <property type="entry name" value="DUF787"/>
</dbReference>
<organism evidence="1 2">
    <name type="scientific">Borrelia turcica IST7</name>
    <dbReference type="NCBI Taxonomy" id="1104446"/>
    <lineage>
        <taxon>Bacteria</taxon>
        <taxon>Pseudomonadati</taxon>
        <taxon>Spirochaetota</taxon>
        <taxon>Spirochaetia</taxon>
        <taxon>Spirochaetales</taxon>
        <taxon>Borreliaceae</taxon>
        <taxon>Borrelia</taxon>
    </lineage>
</organism>
<dbReference type="Proteomes" id="UP000275571">
    <property type="component" value="Plasmid lp27"/>
</dbReference>
<evidence type="ECO:0000313" key="2">
    <source>
        <dbReference type="Proteomes" id="UP000275571"/>
    </source>
</evidence>
<keyword evidence="2" id="KW-1185">Reference proteome</keyword>
<dbReference type="AlphaFoldDB" id="A0A386PRQ3"/>
<accession>A0A386PRQ3</accession>
<sequence length="367" mass="42099">MPQDTIKVNLISDKTHIKQIEYYNPLLVYKTAKFKINEGAKFKAYSLTIQNYPKIIDALEKDNGENGEDNFSEEKKYLKETLDDFFQQDGLKACMLLLYKDKAEAIKEYLKANRHTFVVLINTYKKNGGEGGDGLTIYKDDYDKFKSPNNFFIFSTKEKEIKELFKDKSDTEKAGNIVVYSNNGEHLHLKFISKYLNEASTFHSVNPYGIKLKSTPLYDDTLIKTLRDTNINFYSLLNETALDGVPAFKEGVDLAGNSIDEIFTYQYLKAETIVELIRVWNKNNRQNSKLSALSLSGVRENAYTSSIECLFKRFKDSGLIVSYKDLKLILKPSPTLELTLNISVTYNYSINAVTLNITTEDLEDYIK</sequence>
<name>A0A386PRQ3_9SPIR</name>
<evidence type="ECO:0000313" key="1">
    <source>
        <dbReference type="EMBL" id="AYE37100.1"/>
    </source>
</evidence>
<keyword evidence="1" id="KW-0614">Plasmid</keyword>
<dbReference type="Pfam" id="PF05619">
    <property type="entry name" value="DUF787"/>
    <property type="match status" value="1"/>
</dbReference>
<geneLocation type="plasmid" evidence="1 2">
    <name>lp27</name>
</geneLocation>
<proteinExistence type="predicted"/>
<gene>
    <name evidence="1" type="ORF">DB313_06245</name>
</gene>
<dbReference type="KEGG" id="btur:DB313_06245"/>
<dbReference type="OrthoDB" id="350840at2"/>
<protein>
    <recommendedName>
        <fullName evidence="3">DUF787 family protein</fullName>
    </recommendedName>
</protein>